<feature type="compositionally biased region" description="Polar residues" evidence="8">
    <location>
        <begin position="242"/>
        <end position="261"/>
    </location>
</feature>
<feature type="compositionally biased region" description="Basic and acidic residues" evidence="8">
    <location>
        <begin position="65"/>
        <end position="84"/>
    </location>
</feature>
<keyword evidence="7" id="KW-0539">Nucleus</keyword>
<evidence type="ECO:0000313" key="10">
    <source>
        <dbReference type="EMBL" id="KAL2819244.1"/>
    </source>
</evidence>
<evidence type="ECO:0000256" key="7">
    <source>
        <dbReference type="ARBA" id="ARBA00023242"/>
    </source>
</evidence>
<feature type="compositionally biased region" description="Acidic residues" evidence="8">
    <location>
        <begin position="296"/>
        <end position="311"/>
    </location>
</feature>
<evidence type="ECO:0000256" key="5">
    <source>
        <dbReference type="ARBA" id="ARBA00023163"/>
    </source>
</evidence>
<protein>
    <submittedName>
        <fullName evidence="10">Pinin/SDK/memA/ protein conserved region-domain-containing protein</fullName>
    </submittedName>
</protein>
<accession>A0ABR4HUS7</accession>
<comment type="similarity">
    <text evidence="2">Belongs to the pinin family.</text>
</comment>
<dbReference type="EMBL" id="JBFXLT010000011">
    <property type="protein sequence ID" value="KAL2819244.1"/>
    <property type="molecule type" value="Genomic_DNA"/>
</dbReference>
<feature type="region of interest" description="Disordered" evidence="8">
    <location>
        <begin position="1"/>
        <end position="117"/>
    </location>
</feature>
<feature type="compositionally biased region" description="Basic and acidic residues" evidence="8">
    <location>
        <begin position="108"/>
        <end position="117"/>
    </location>
</feature>
<feature type="compositionally biased region" description="Basic and acidic residues" evidence="8">
    <location>
        <begin position="262"/>
        <end position="271"/>
    </location>
</feature>
<evidence type="ECO:0000313" key="11">
    <source>
        <dbReference type="Proteomes" id="UP001610334"/>
    </source>
</evidence>
<name>A0ABR4HUS7_9EURO</name>
<keyword evidence="6" id="KW-0508">mRNA splicing</keyword>
<evidence type="ECO:0000256" key="3">
    <source>
        <dbReference type="ARBA" id="ARBA00022664"/>
    </source>
</evidence>
<feature type="compositionally biased region" description="Basic and acidic residues" evidence="8">
    <location>
        <begin position="17"/>
        <end position="26"/>
    </location>
</feature>
<feature type="compositionally biased region" description="Polar residues" evidence="8">
    <location>
        <begin position="277"/>
        <end position="286"/>
    </location>
</feature>
<dbReference type="PANTHER" id="PTHR12707">
    <property type="entry name" value="PINN"/>
    <property type="match status" value="1"/>
</dbReference>
<evidence type="ECO:0000259" key="9">
    <source>
        <dbReference type="Pfam" id="PF04696"/>
    </source>
</evidence>
<evidence type="ECO:0000256" key="6">
    <source>
        <dbReference type="ARBA" id="ARBA00023187"/>
    </source>
</evidence>
<reference evidence="10 11" key="1">
    <citation type="submission" date="2024-07" db="EMBL/GenBank/DDBJ databases">
        <title>Section-level genome sequencing and comparative genomics of Aspergillus sections Usti and Cavernicolus.</title>
        <authorList>
            <consortium name="Lawrence Berkeley National Laboratory"/>
            <person name="Nybo J.L."/>
            <person name="Vesth T.C."/>
            <person name="Theobald S."/>
            <person name="Frisvad J.C."/>
            <person name="Larsen T.O."/>
            <person name="Kjaerboelling I."/>
            <person name="Rothschild-Mancinelli K."/>
            <person name="Lyhne E.K."/>
            <person name="Kogle M.E."/>
            <person name="Barry K."/>
            <person name="Clum A."/>
            <person name="Na H."/>
            <person name="Ledsgaard L."/>
            <person name="Lin J."/>
            <person name="Lipzen A."/>
            <person name="Kuo A."/>
            <person name="Riley R."/>
            <person name="Mondo S."/>
            <person name="Labutti K."/>
            <person name="Haridas S."/>
            <person name="Pangalinan J."/>
            <person name="Salamov A.A."/>
            <person name="Simmons B.A."/>
            <person name="Magnuson J.K."/>
            <person name="Chen J."/>
            <person name="Drula E."/>
            <person name="Henrissat B."/>
            <person name="Wiebenga A."/>
            <person name="Lubbers R.J."/>
            <person name="Gomes A.C."/>
            <person name="Makela M.R."/>
            <person name="Stajich J."/>
            <person name="Grigoriev I.V."/>
            <person name="Mortensen U.H."/>
            <person name="De Vries R.P."/>
            <person name="Baker S.E."/>
            <person name="Andersen M.R."/>
        </authorList>
    </citation>
    <scope>NUCLEOTIDE SEQUENCE [LARGE SCALE GENOMIC DNA]</scope>
    <source>
        <strain evidence="10 11">CBS 588.65</strain>
    </source>
</reference>
<comment type="subcellular location">
    <subcellularLocation>
        <location evidence="1">Nucleus</location>
    </subcellularLocation>
</comment>
<keyword evidence="3" id="KW-0507">mRNA processing</keyword>
<dbReference type="InterPro" id="IPR039853">
    <property type="entry name" value="Pinin"/>
</dbReference>
<feature type="region of interest" description="Disordered" evidence="8">
    <location>
        <begin position="208"/>
        <end position="311"/>
    </location>
</feature>
<evidence type="ECO:0000256" key="8">
    <source>
        <dbReference type="SAM" id="MobiDB-lite"/>
    </source>
</evidence>
<comment type="caution">
    <text evidence="10">The sequence shown here is derived from an EMBL/GenBank/DDBJ whole genome shotgun (WGS) entry which is preliminary data.</text>
</comment>
<organism evidence="10 11">
    <name type="scientific">Aspergillus granulosus</name>
    <dbReference type="NCBI Taxonomy" id="176169"/>
    <lineage>
        <taxon>Eukaryota</taxon>
        <taxon>Fungi</taxon>
        <taxon>Dikarya</taxon>
        <taxon>Ascomycota</taxon>
        <taxon>Pezizomycotina</taxon>
        <taxon>Eurotiomycetes</taxon>
        <taxon>Eurotiomycetidae</taxon>
        <taxon>Eurotiales</taxon>
        <taxon>Aspergillaceae</taxon>
        <taxon>Aspergillus</taxon>
        <taxon>Aspergillus subgen. Nidulantes</taxon>
    </lineage>
</organism>
<evidence type="ECO:0000256" key="1">
    <source>
        <dbReference type="ARBA" id="ARBA00004123"/>
    </source>
</evidence>
<feature type="domain" description="Pinin/SDK/MemA protein" evidence="9">
    <location>
        <begin position="81"/>
        <end position="195"/>
    </location>
</feature>
<dbReference type="InterPro" id="IPR006786">
    <property type="entry name" value="Pinin_SDK_MemA"/>
</dbReference>
<keyword evidence="4" id="KW-0805">Transcription regulation</keyword>
<evidence type="ECO:0000256" key="4">
    <source>
        <dbReference type="ARBA" id="ARBA00023015"/>
    </source>
</evidence>
<evidence type="ECO:0000256" key="2">
    <source>
        <dbReference type="ARBA" id="ARBA00010386"/>
    </source>
</evidence>
<dbReference type="Pfam" id="PF04696">
    <property type="entry name" value="Pinin_SDK_memA"/>
    <property type="match status" value="1"/>
</dbReference>
<gene>
    <name evidence="10" type="ORF">BJX63DRAFT_382809</name>
</gene>
<keyword evidence="11" id="KW-1185">Reference proteome</keyword>
<dbReference type="PANTHER" id="PTHR12707:SF0">
    <property type="entry name" value="PININ"/>
    <property type="match status" value="1"/>
</dbReference>
<proteinExistence type="inferred from homology"/>
<sequence length="311" mass="35408">MADGTLPSAVIVPEQENLERSPEAGLKRRQSLTTGLDSDTKRRRLSSQTEAQDREPNAAQTQASPKRDEQDLERKRNRRDEERKRGQRLFGSLLGTLSQSSNSAAQRRRADIERKQQDKLKLQDEEYGELKKKKREERLAIRRKEQKLYEKELMDTRHSNLLATAHFLKTKTEPVLFYKPWQLRSEDEAIIRDQVREAEETIAREVEEYEARNAQAEAEPENGPSPLTETPAHPERAPASNEDAQGTSTEQTADSGTNDTNNAKESEETKPESPPTLNNEVLASSNQEEDHRGAEDDGGEVMEDNEDTVIY</sequence>
<keyword evidence="5" id="KW-0804">Transcription</keyword>
<dbReference type="Proteomes" id="UP001610334">
    <property type="component" value="Unassembled WGS sequence"/>
</dbReference>